<comment type="caution">
    <text evidence="2">The sequence shown here is derived from an EMBL/GenBank/DDBJ whole genome shotgun (WGS) entry which is preliminary data.</text>
</comment>
<gene>
    <name evidence="2" type="ORF">DFP72DRAFT_1142954</name>
</gene>
<sequence length="350" mass="39334">MGREQHRYNDGEGRWRRSLDGTRRQSMGLISTIGGNSKSLTRFATRRDGCRRWIGSEGSLRTAPTSLEERERGKVLSIIQSTRATRHGDSARKSEEDYGYNGKIVQVSRDRDFEAWLTEVFLGYNTKGIAVPGYGKHRYAAIAVGAPRRRQKDSRVQLSPRGVEAPSASSMSFAGSGLWMDREKLTASQVTSFRYAEQWGRWKRVRRVNERSGVCASRPGADTIWERGKADLAWLLDKGCERRHARSGRLPLRALVLLGRLAWRYLRREAGPHQSATAFAIFTSVPSYVAERRDSPSRTRDIRGTVYLTESYSVRVTGEVLSKSEGASRLHCFPSFLLTVGGFPILTLGS</sequence>
<keyword evidence="3" id="KW-1185">Reference proteome</keyword>
<feature type="region of interest" description="Disordered" evidence="1">
    <location>
        <begin position="1"/>
        <end position="21"/>
    </location>
</feature>
<evidence type="ECO:0000313" key="2">
    <source>
        <dbReference type="EMBL" id="KAF6749320.1"/>
    </source>
</evidence>
<reference evidence="2 3" key="1">
    <citation type="submission" date="2020-07" db="EMBL/GenBank/DDBJ databases">
        <title>Comparative genomics of pyrophilous fungi reveals a link between fire events and developmental genes.</title>
        <authorList>
            <consortium name="DOE Joint Genome Institute"/>
            <person name="Steindorff A.S."/>
            <person name="Carver A."/>
            <person name="Calhoun S."/>
            <person name="Stillman K."/>
            <person name="Liu H."/>
            <person name="Lipzen A."/>
            <person name="Pangilinan J."/>
            <person name="Labutti K."/>
            <person name="Bruns T.D."/>
            <person name="Grigoriev I.V."/>
        </authorList>
    </citation>
    <scope>NUCLEOTIDE SEQUENCE [LARGE SCALE GENOMIC DNA]</scope>
    <source>
        <strain evidence="2 3">CBS 144469</strain>
    </source>
</reference>
<proteinExistence type="predicted"/>
<dbReference type="AlphaFoldDB" id="A0A8H6HMT1"/>
<dbReference type="Proteomes" id="UP000521943">
    <property type="component" value="Unassembled WGS sequence"/>
</dbReference>
<evidence type="ECO:0000313" key="3">
    <source>
        <dbReference type="Proteomes" id="UP000521943"/>
    </source>
</evidence>
<evidence type="ECO:0000256" key="1">
    <source>
        <dbReference type="SAM" id="MobiDB-lite"/>
    </source>
</evidence>
<organism evidence="2 3">
    <name type="scientific">Ephemerocybe angulata</name>
    <dbReference type="NCBI Taxonomy" id="980116"/>
    <lineage>
        <taxon>Eukaryota</taxon>
        <taxon>Fungi</taxon>
        <taxon>Dikarya</taxon>
        <taxon>Basidiomycota</taxon>
        <taxon>Agaricomycotina</taxon>
        <taxon>Agaricomycetes</taxon>
        <taxon>Agaricomycetidae</taxon>
        <taxon>Agaricales</taxon>
        <taxon>Agaricineae</taxon>
        <taxon>Psathyrellaceae</taxon>
        <taxon>Ephemerocybe</taxon>
    </lineage>
</organism>
<name>A0A8H6HMT1_9AGAR</name>
<dbReference type="EMBL" id="JACGCI010000064">
    <property type="protein sequence ID" value="KAF6749320.1"/>
    <property type="molecule type" value="Genomic_DNA"/>
</dbReference>
<protein>
    <submittedName>
        <fullName evidence="2">Uncharacterized protein</fullName>
    </submittedName>
</protein>
<accession>A0A8H6HMT1</accession>